<dbReference type="AlphaFoldDB" id="A0A385YSM8"/>
<keyword evidence="5" id="KW-1185">Reference proteome</keyword>
<dbReference type="Pfam" id="PF07261">
    <property type="entry name" value="DnaB_2"/>
    <property type="match status" value="1"/>
</dbReference>
<evidence type="ECO:0000256" key="1">
    <source>
        <dbReference type="ARBA" id="ARBA00093462"/>
    </source>
</evidence>
<dbReference type="KEGG" id="paek:D3873_07890"/>
<organism evidence="4 5">
    <name type="scientific">Paenisporosarcina cavernae</name>
    <dbReference type="NCBI Taxonomy" id="2320858"/>
    <lineage>
        <taxon>Bacteria</taxon>
        <taxon>Bacillati</taxon>
        <taxon>Bacillota</taxon>
        <taxon>Bacilli</taxon>
        <taxon>Bacillales</taxon>
        <taxon>Caryophanaceae</taxon>
        <taxon>Paenisporosarcina</taxon>
    </lineage>
</organism>
<dbReference type="OrthoDB" id="2082007at2"/>
<dbReference type="InterPro" id="IPR006343">
    <property type="entry name" value="DnaB/C_C"/>
</dbReference>
<dbReference type="InterPro" id="IPR058660">
    <property type="entry name" value="WHD_DnaB"/>
</dbReference>
<proteinExistence type="inferred from homology"/>
<feature type="domain" description="DnaB/C C-terminal" evidence="2">
    <location>
        <begin position="319"/>
        <end position="384"/>
    </location>
</feature>
<name>A0A385YSM8_9BACL</name>
<dbReference type="Proteomes" id="UP000265725">
    <property type="component" value="Chromosome"/>
</dbReference>
<reference evidence="5" key="1">
    <citation type="submission" date="2018-09" db="EMBL/GenBank/DDBJ databases">
        <authorList>
            <person name="Zhu H."/>
        </authorList>
    </citation>
    <scope>NUCLEOTIDE SEQUENCE [LARGE SCALE GENOMIC DNA]</scope>
    <source>
        <strain evidence="5">K2R23-3</strain>
    </source>
</reference>
<evidence type="ECO:0000313" key="5">
    <source>
        <dbReference type="Proteomes" id="UP000265725"/>
    </source>
</evidence>
<accession>A0A385YSM8</accession>
<sequence>MQQLFKELQAIDSCTVQLSTDLSDKHRQVATLLYRPIIGSPALNTYFAMWSTAEVSKMSSLNHYFFMEMTGLSLSDFLQARITLEAIGLLKTHKRDGQDLREFSYTVLAPVSGNQFFLEPILSTMLFRSTDEKVYRKLREFFQLESVKTKDSYEDVSRNFHDVFTNKVDIHLQKELLAADSDLLTEKKVGPAFDWTTFNFDLLFEGLKKQLIPTNYIGIDQKMLIAKMAFLYNLNAIDMQKIVLMSINEDNRLIEELLVKNAADFYKLTVSTTPPKIQSVSAVKKASVPAPVSESKDEQLIAYFEEIPPIELLRDIANGKEPLPVDVELANSLVSTYGFSPGVVNALIQFVMIKAKMKLNRNYVMKIASHWQRENIVTAAQAIEISRKEHDQYLEWKNEASTKQTKFFHKNRNGREEIVPEWFEKAKQARKDKKAQPEDQVTDEYLEKRRKLMADLGISEGQEK</sequence>
<evidence type="ECO:0000259" key="2">
    <source>
        <dbReference type="Pfam" id="PF07261"/>
    </source>
</evidence>
<dbReference type="EMBL" id="CP032418">
    <property type="protein sequence ID" value="AYC29819.1"/>
    <property type="molecule type" value="Genomic_DNA"/>
</dbReference>
<evidence type="ECO:0000313" key="4">
    <source>
        <dbReference type="EMBL" id="AYC29819.1"/>
    </source>
</evidence>
<dbReference type="InterPro" id="IPR034829">
    <property type="entry name" value="DnaD-like_sf"/>
</dbReference>
<evidence type="ECO:0000259" key="3">
    <source>
        <dbReference type="Pfam" id="PF25888"/>
    </source>
</evidence>
<dbReference type="RefSeq" id="WP_119883557.1">
    <property type="nucleotide sequence ID" value="NZ_CP032418.1"/>
</dbReference>
<dbReference type="Pfam" id="PF25888">
    <property type="entry name" value="WHD_DnaB"/>
    <property type="match status" value="1"/>
</dbReference>
<protein>
    <submittedName>
        <fullName evidence="4">Uncharacterized protein</fullName>
    </submittedName>
</protein>
<feature type="domain" description="Replicative helicase loading/DNA remodeling protein DnaB N-terminal winged helix" evidence="3">
    <location>
        <begin position="26"/>
        <end position="207"/>
    </location>
</feature>
<gene>
    <name evidence="4" type="ORF">D3873_07890</name>
</gene>
<dbReference type="Gene3D" id="1.10.10.630">
    <property type="entry name" value="DnaD domain-like"/>
    <property type="match status" value="1"/>
</dbReference>
<comment type="similarity">
    <text evidence="1">Belongs to the DnaB/DnaD family.</text>
</comment>